<keyword evidence="4" id="KW-1003">Cell membrane</keyword>
<comment type="similarity">
    <text evidence="2">Belongs to the autoinducer-2 exporter (AI-2E) (TC 2.A.86) family.</text>
</comment>
<dbReference type="Proteomes" id="UP001596189">
    <property type="component" value="Unassembled WGS sequence"/>
</dbReference>
<reference evidence="11" key="1">
    <citation type="journal article" date="2019" name="Int. J. Syst. Evol. Microbiol.">
        <title>The Global Catalogue of Microorganisms (GCM) 10K type strain sequencing project: providing services to taxonomists for standard genome sequencing and annotation.</title>
        <authorList>
            <consortium name="The Broad Institute Genomics Platform"/>
            <consortium name="The Broad Institute Genome Sequencing Center for Infectious Disease"/>
            <person name="Wu L."/>
            <person name="Ma J."/>
        </authorList>
    </citation>
    <scope>NUCLEOTIDE SEQUENCE [LARGE SCALE GENOMIC DNA]</scope>
    <source>
        <strain evidence="11">KACC 14249</strain>
    </source>
</reference>
<evidence type="ECO:0000256" key="5">
    <source>
        <dbReference type="ARBA" id="ARBA00022692"/>
    </source>
</evidence>
<keyword evidence="3" id="KW-0813">Transport</keyword>
<feature type="transmembrane region" description="Helical" evidence="9">
    <location>
        <begin position="42"/>
        <end position="62"/>
    </location>
</feature>
<comment type="caution">
    <text evidence="10">The sequence shown here is derived from an EMBL/GenBank/DDBJ whole genome shotgun (WGS) entry which is preliminary data.</text>
</comment>
<organism evidence="10 11">
    <name type="scientific">Angustibacter luteus</name>
    <dbReference type="NCBI Taxonomy" id="658456"/>
    <lineage>
        <taxon>Bacteria</taxon>
        <taxon>Bacillati</taxon>
        <taxon>Actinomycetota</taxon>
        <taxon>Actinomycetes</taxon>
        <taxon>Kineosporiales</taxon>
        <taxon>Kineosporiaceae</taxon>
    </lineage>
</organism>
<dbReference type="RefSeq" id="WP_345717421.1">
    <property type="nucleotide sequence ID" value="NZ_BAABFP010000007.1"/>
</dbReference>
<feature type="transmembrane region" description="Helical" evidence="9">
    <location>
        <begin position="215"/>
        <end position="237"/>
    </location>
</feature>
<evidence type="ECO:0000313" key="10">
    <source>
        <dbReference type="EMBL" id="MFC6008884.1"/>
    </source>
</evidence>
<accession>A0ABW1JIB9</accession>
<keyword evidence="11" id="KW-1185">Reference proteome</keyword>
<feature type="transmembrane region" description="Helical" evidence="9">
    <location>
        <begin position="74"/>
        <end position="95"/>
    </location>
</feature>
<evidence type="ECO:0000256" key="9">
    <source>
        <dbReference type="SAM" id="Phobius"/>
    </source>
</evidence>
<evidence type="ECO:0000256" key="3">
    <source>
        <dbReference type="ARBA" id="ARBA00022448"/>
    </source>
</evidence>
<feature type="transmembrane region" description="Helical" evidence="9">
    <location>
        <begin position="313"/>
        <end position="340"/>
    </location>
</feature>
<feature type="transmembrane region" description="Helical" evidence="9">
    <location>
        <begin position="269"/>
        <end position="293"/>
    </location>
</feature>
<evidence type="ECO:0000256" key="7">
    <source>
        <dbReference type="ARBA" id="ARBA00023136"/>
    </source>
</evidence>
<keyword evidence="7 9" id="KW-0472">Membrane</keyword>
<dbReference type="PANTHER" id="PTHR21716">
    <property type="entry name" value="TRANSMEMBRANE PROTEIN"/>
    <property type="match status" value="1"/>
</dbReference>
<protein>
    <submittedName>
        <fullName evidence="10">AI-2E family transporter</fullName>
    </submittedName>
</protein>
<feature type="transmembrane region" description="Helical" evidence="9">
    <location>
        <begin position="160"/>
        <end position="180"/>
    </location>
</feature>
<sequence>MSQRRPDDDTVPFGMRSAAAWAWRILVLALTIYVLLRLLSLLIVLVAPVLIAVLLVALVRPLTDLLARWTPRGVAALLTLLSVLAVVAGLVALVSTQVASGFPELQRQAEAGVGEVRRWLAGPPFRLTTDQLAHYVDQARAGLSGSRDALLSGVFAATSTAGHVIAGFFIAMFATFFFLAQGDIIWRWLLGVLPRASRAPLDLAGHRGWVTLTSFVRATILVALVDAIGIGAGAALLGVPLAVPLGVLVFLGAFVPVVGALVSGSVAVLIALVAVGPVKALLMLGVVIGVQQLEAHVLQPFLLGRAVSVHPLAVILGIATGALVAGIIGALFAVPLIAVGNTMVLSLTGRSDEDESLQEAADGVGDDPPPVDDASAAKG</sequence>
<keyword evidence="6 9" id="KW-1133">Transmembrane helix</keyword>
<dbReference type="EMBL" id="JBHSRD010000008">
    <property type="protein sequence ID" value="MFC6008884.1"/>
    <property type="molecule type" value="Genomic_DNA"/>
</dbReference>
<feature type="region of interest" description="Disordered" evidence="8">
    <location>
        <begin position="354"/>
        <end position="379"/>
    </location>
</feature>
<dbReference type="PANTHER" id="PTHR21716:SF53">
    <property type="entry name" value="PERMEASE PERM-RELATED"/>
    <property type="match status" value="1"/>
</dbReference>
<evidence type="ECO:0000256" key="6">
    <source>
        <dbReference type="ARBA" id="ARBA00022989"/>
    </source>
</evidence>
<comment type="subcellular location">
    <subcellularLocation>
        <location evidence="1">Cell membrane</location>
        <topology evidence="1">Multi-pass membrane protein</topology>
    </subcellularLocation>
</comment>
<evidence type="ECO:0000313" key="11">
    <source>
        <dbReference type="Proteomes" id="UP001596189"/>
    </source>
</evidence>
<dbReference type="InterPro" id="IPR002549">
    <property type="entry name" value="AI-2E-like"/>
</dbReference>
<keyword evidence="5 9" id="KW-0812">Transmembrane</keyword>
<evidence type="ECO:0000256" key="4">
    <source>
        <dbReference type="ARBA" id="ARBA00022475"/>
    </source>
</evidence>
<evidence type="ECO:0000256" key="2">
    <source>
        <dbReference type="ARBA" id="ARBA00009773"/>
    </source>
</evidence>
<evidence type="ECO:0000256" key="8">
    <source>
        <dbReference type="SAM" id="MobiDB-lite"/>
    </source>
</evidence>
<feature type="transmembrane region" description="Helical" evidence="9">
    <location>
        <begin position="21"/>
        <end position="36"/>
    </location>
</feature>
<feature type="transmembrane region" description="Helical" evidence="9">
    <location>
        <begin position="243"/>
        <end position="262"/>
    </location>
</feature>
<evidence type="ECO:0000256" key="1">
    <source>
        <dbReference type="ARBA" id="ARBA00004651"/>
    </source>
</evidence>
<proteinExistence type="inferred from homology"/>
<dbReference type="Pfam" id="PF01594">
    <property type="entry name" value="AI-2E_transport"/>
    <property type="match status" value="1"/>
</dbReference>
<gene>
    <name evidence="10" type="ORF">ACFQDO_17255</name>
</gene>
<name>A0ABW1JIB9_9ACTN</name>